<keyword evidence="5" id="KW-0210">Decarboxylase</keyword>
<dbReference type="InterPro" id="IPR045186">
    <property type="entry name" value="Indole-3-glycerol_P_synth"/>
</dbReference>
<comment type="pathway">
    <text evidence="2">Amino-acid biosynthesis; L-tryptophan biosynthesis; L-tryptophan from chorismate: step 4/5.</text>
</comment>
<keyword evidence="7" id="KW-0057">Aromatic amino acid biosynthesis</keyword>
<gene>
    <name evidence="10" type="ORF">ACFPRH_26845</name>
</gene>
<dbReference type="InterPro" id="IPR011060">
    <property type="entry name" value="RibuloseP-bd_barrel"/>
</dbReference>
<dbReference type="PANTHER" id="PTHR22854:SF2">
    <property type="entry name" value="INDOLE-3-GLYCEROL-PHOSPHATE SYNTHASE"/>
    <property type="match status" value="1"/>
</dbReference>
<dbReference type="Pfam" id="PF00218">
    <property type="entry name" value="IGPS"/>
    <property type="match status" value="1"/>
</dbReference>
<evidence type="ECO:0000256" key="2">
    <source>
        <dbReference type="ARBA" id="ARBA00004696"/>
    </source>
</evidence>
<evidence type="ECO:0000256" key="5">
    <source>
        <dbReference type="ARBA" id="ARBA00022793"/>
    </source>
</evidence>
<organism evidence="10 11">
    <name type="scientific">Streptomyces amakusaensis</name>
    <dbReference type="NCBI Taxonomy" id="67271"/>
    <lineage>
        <taxon>Bacteria</taxon>
        <taxon>Bacillati</taxon>
        <taxon>Actinomycetota</taxon>
        <taxon>Actinomycetes</taxon>
        <taxon>Kitasatosporales</taxon>
        <taxon>Streptomycetaceae</taxon>
        <taxon>Streptomyces</taxon>
    </lineage>
</organism>
<keyword evidence="11" id="KW-1185">Reference proteome</keyword>
<comment type="caution">
    <text evidence="10">The sequence shown here is derived from an EMBL/GenBank/DDBJ whole genome shotgun (WGS) entry which is preliminary data.</text>
</comment>
<keyword evidence="4" id="KW-0028">Amino-acid biosynthesis</keyword>
<comment type="catalytic activity">
    <reaction evidence="1">
        <text>1-(2-carboxyphenylamino)-1-deoxy-D-ribulose 5-phosphate + H(+) = (1S,2R)-1-C-(indol-3-yl)glycerol 3-phosphate + CO2 + H2O</text>
        <dbReference type="Rhea" id="RHEA:23476"/>
        <dbReference type="ChEBI" id="CHEBI:15377"/>
        <dbReference type="ChEBI" id="CHEBI:15378"/>
        <dbReference type="ChEBI" id="CHEBI:16526"/>
        <dbReference type="ChEBI" id="CHEBI:58613"/>
        <dbReference type="ChEBI" id="CHEBI:58866"/>
        <dbReference type="EC" id="4.1.1.48"/>
    </reaction>
</comment>
<name>A0ABW0AQJ9_9ACTN</name>
<dbReference type="Proteomes" id="UP001596160">
    <property type="component" value="Unassembled WGS sequence"/>
</dbReference>
<evidence type="ECO:0000259" key="9">
    <source>
        <dbReference type="Pfam" id="PF00218"/>
    </source>
</evidence>
<dbReference type="SUPFAM" id="SSF51366">
    <property type="entry name" value="Ribulose-phoshate binding barrel"/>
    <property type="match status" value="1"/>
</dbReference>
<evidence type="ECO:0000256" key="7">
    <source>
        <dbReference type="ARBA" id="ARBA00023141"/>
    </source>
</evidence>
<dbReference type="EC" id="4.1.1.48" evidence="3"/>
<dbReference type="InterPro" id="IPR013785">
    <property type="entry name" value="Aldolase_TIM"/>
</dbReference>
<evidence type="ECO:0000256" key="4">
    <source>
        <dbReference type="ARBA" id="ARBA00022605"/>
    </source>
</evidence>
<dbReference type="PANTHER" id="PTHR22854">
    <property type="entry name" value="TRYPTOPHAN BIOSYNTHESIS PROTEIN"/>
    <property type="match status" value="1"/>
</dbReference>
<sequence length="238" mass="25196">MNNRFTDALAKADRPLIMEIKRQDADGRDLLGARGVAETVERFEAAGAPCLSVVTGHWFGGSENLLKDVAARTALPLLRKDFITNGRQLERTRELGASAVLLTARVLPATALARLTDRALELGLTPFVEVADEAEVALVRRGSACVVAVNNKDIAARERLPGDPARSRTLLPSVRSTGTRLPVSASGIADPVTAARLIDEGFAGLLIGTGLLRAPSVTAWCAAFDAARKVPARGRPGD</sequence>
<keyword evidence="8" id="KW-0456">Lyase</keyword>
<protein>
    <recommendedName>
        <fullName evidence="3">indole-3-glycerol-phosphate synthase</fullName>
        <ecNumber evidence="3">4.1.1.48</ecNumber>
    </recommendedName>
</protein>
<evidence type="ECO:0000256" key="8">
    <source>
        <dbReference type="ARBA" id="ARBA00023239"/>
    </source>
</evidence>
<feature type="domain" description="Indole-3-glycerol phosphate synthase" evidence="9">
    <location>
        <begin position="4"/>
        <end position="219"/>
    </location>
</feature>
<dbReference type="EMBL" id="JBHSKP010000022">
    <property type="protein sequence ID" value="MFC5155356.1"/>
    <property type="molecule type" value="Genomic_DNA"/>
</dbReference>
<evidence type="ECO:0000256" key="3">
    <source>
        <dbReference type="ARBA" id="ARBA00012362"/>
    </source>
</evidence>
<evidence type="ECO:0000313" key="11">
    <source>
        <dbReference type="Proteomes" id="UP001596160"/>
    </source>
</evidence>
<keyword evidence="6" id="KW-0822">Tryptophan biosynthesis</keyword>
<evidence type="ECO:0000313" key="10">
    <source>
        <dbReference type="EMBL" id="MFC5155356.1"/>
    </source>
</evidence>
<dbReference type="Gene3D" id="3.20.20.70">
    <property type="entry name" value="Aldolase class I"/>
    <property type="match status" value="1"/>
</dbReference>
<evidence type="ECO:0000256" key="6">
    <source>
        <dbReference type="ARBA" id="ARBA00022822"/>
    </source>
</evidence>
<accession>A0ABW0AQJ9</accession>
<dbReference type="InterPro" id="IPR013798">
    <property type="entry name" value="Indole-3-glycerol_P_synth_dom"/>
</dbReference>
<reference evidence="11" key="1">
    <citation type="journal article" date="2019" name="Int. J. Syst. Evol. Microbiol.">
        <title>The Global Catalogue of Microorganisms (GCM) 10K type strain sequencing project: providing services to taxonomists for standard genome sequencing and annotation.</title>
        <authorList>
            <consortium name="The Broad Institute Genomics Platform"/>
            <consortium name="The Broad Institute Genome Sequencing Center for Infectious Disease"/>
            <person name="Wu L."/>
            <person name="Ma J."/>
        </authorList>
    </citation>
    <scope>NUCLEOTIDE SEQUENCE [LARGE SCALE GENOMIC DNA]</scope>
    <source>
        <strain evidence="11">PCU 266</strain>
    </source>
</reference>
<evidence type="ECO:0000256" key="1">
    <source>
        <dbReference type="ARBA" id="ARBA00001633"/>
    </source>
</evidence>
<dbReference type="RefSeq" id="WP_344483006.1">
    <property type="nucleotide sequence ID" value="NZ_BAAASB010000019.1"/>
</dbReference>
<proteinExistence type="predicted"/>